<evidence type="ECO:0000313" key="4">
    <source>
        <dbReference type="EMBL" id="KAL2056584.1"/>
    </source>
</evidence>
<keyword evidence="2" id="KW-1133">Transmembrane helix</keyword>
<name>A0ABR4BIH2_9LECA</name>
<comment type="caution">
    <text evidence="4">The sequence shown here is derived from an EMBL/GenBank/DDBJ whole genome shotgun (WGS) entry which is preliminary data.</text>
</comment>
<dbReference type="EMBL" id="JBHFEH010000007">
    <property type="protein sequence ID" value="KAL2056584.1"/>
    <property type="molecule type" value="Genomic_DNA"/>
</dbReference>
<evidence type="ECO:0000256" key="2">
    <source>
        <dbReference type="SAM" id="Phobius"/>
    </source>
</evidence>
<keyword evidence="2" id="KW-0812">Transmembrane</keyword>
<reference evidence="4 5" key="1">
    <citation type="submission" date="2024-09" db="EMBL/GenBank/DDBJ databases">
        <title>Rethinking Asexuality: The Enigmatic Case of Functional Sexual Genes in Lepraria (Stereocaulaceae).</title>
        <authorList>
            <person name="Doellman M."/>
            <person name="Sun Y."/>
            <person name="Barcenas-Pena A."/>
            <person name="Lumbsch H.T."/>
            <person name="Grewe F."/>
        </authorList>
    </citation>
    <scope>NUCLEOTIDE SEQUENCE [LARGE SCALE GENOMIC DNA]</scope>
    <source>
        <strain evidence="4 5">Grewe 0041</strain>
    </source>
</reference>
<evidence type="ECO:0000313" key="5">
    <source>
        <dbReference type="Proteomes" id="UP001590951"/>
    </source>
</evidence>
<keyword evidence="2" id="KW-0472">Membrane</keyword>
<keyword evidence="5" id="KW-1185">Reference proteome</keyword>
<evidence type="ECO:0000259" key="3">
    <source>
        <dbReference type="Pfam" id="PF20237"/>
    </source>
</evidence>
<feature type="transmembrane region" description="Helical" evidence="2">
    <location>
        <begin position="273"/>
        <end position="297"/>
    </location>
</feature>
<evidence type="ECO:0000256" key="1">
    <source>
        <dbReference type="SAM" id="MobiDB-lite"/>
    </source>
</evidence>
<dbReference type="InterPro" id="IPR046529">
    <property type="entry name" value="DUF6594"/>
</dbReference>
<feature type="transmembrane region" description="Helical" evidence="2">
    <location>
        <begin position="342"/>
        <end position="361"/>
    </location>
</feature>
<dbReference type="PANTHER" id="PTHR34502:SF3">
    <property type="entry name" value="DUF6594 DOMAIN-CONTAINING PROTEIN"/>
    <property type="match status" value="1"/>
</dbReference>
<accession>A0ABR4BIH2</accession>
<feature type="region of interest" description="Disordered" evidence="1">
    <location>
        <begin position="1"/>
        <end position="58"/>
    </location>
</feature>
<gene>
    <name evidence="4" type="ORF">ABVK25_002978</name>
</gene>
<feature type="compositionally biased region" description="Basic and acidic residues" evidence="1">
    <location>
        <begin position="1"/>
        <end position="13"/>
    </location>
</feature>
<protein>
    <recommendedName>
        <fullName evidence="3">DUF6594 domain-containing protein</fullName>
    </recommendedName>
</protein>
<feature type="domain" description="DUF6594" evidence="3">
    <location>
        <begin position="84"/>
        <end position="350"/>
    </location>
</feature>
<dbReference type="PANTHER" id="PTHR34502">
    <property type="entry name" value="DUF6594 DOMAIN-CONTAINING PROTEIN-RELATED"/>
    <property type="match status" value="1"/>
</dbReference>
<feature type="compositionally biased region" description="Low complexity" evidence="1">
    <location>
        <begin position="33"/>
        <end position="49"/>
    </location>
</feature>
<organism evidence="4 5">
    <name type="scientific">Lepraria finkii</name>
    <dbReference type="NCBI Taxonomy" id="1340010"/>
    <lineage>
        <taxon>Eukaryota</taxon>
        <taxon>Fungi</taxon>
        <taxon>Dikarya</taxon>
        <taxon>Ascomycota</taxon>
        <taxon>Pezizomycotina</taxon>
        <taxon>Lecanoromycetes</taxon>
        <taxon>OSLEUM clade</taxon>
        <taxon>Lecanoromycetidae</taxon>
        <taxon>Lecanorales</taxon>
        <taxon>Lecanorineae</taxon>
        <taxon>Stereocaulaceae</taxon>
        <taxon>Lepraria</taxon>
    </lineage>
</organism>
<feature type="transmembrane region" description="Helical" evidence="2">
    <location>
        <begin position="309"/>
        <end position="330"/>
    </location>
</feature>
<proteinExistence type="predicted"/>
<sequence length="366" mass="41093">MPDNHAEDSRDIDVFPAETGVGNPRGVPPTQHSDSGSSPTEPGSGSSNPFEAHSYINQGNGCLSNPEDIIQQVVNSLDDYVSGYGKVAAIEDLDADFFIYRKFGWLHHYALLHLQDGLAEIEEELERLDTWESKKGDPSKLVSRRTDYAYKDSRRKELVEKLYDKLAQYDSALLRTQQIQAIKRPTERAQNNLYNLASNTQSLVDDERAWIRRGPDLAAVGCGPAYGWFNTVLENALNKVSKLVTLYLFQTPEQKIKSGKEDLQLLSAERLNVFARIFVTIIAAILLLCPAFALFRLQPTTQAEFHQKSNYQILTVFVFTMLFSASYSLFTKARRQEVFSATAAYCAVLVVFLGNTSNVMIQNNSQ</sequence>
<dbReference type="Proteomes" id="UP001590951">
    <property type="component" value="Unassembled WGS sequence"/>
</dbReference>
<dbReference type="Pfam" id="PF20237">
    <property type="entry name" value="DUF6594"/>
    <property type="match status" value="1"/>
</dbReference>